<dbReference type="GO" id="GO:0006355">
    <property type="term" value="P:regulation of DNA-templated transcription"/>
    <property type="evidence" value="ECO:0007669"/>
    <property type="project" value="InterPro"/>
</dbReference>
<dbReference type="Gene3D" id="6.10.250.690">
    <property type="match status" value="1"/>
</dbReference>
<dbReference type="GO" id="GO:0000156">
    <property type="term" value="F:phosphorelay response regulator activity"/>
    <property type="evidence" value="ECO:0007669"/>
    <property type="project" value="TreeGrafter"/>
</dbReference>
<dbReference type="PROSITE" id="PS51755">
    <property type="entry name" value="OMPR_PHOB"/>
    <property type="match status" value="1"/>
</dbReference>
<keyword evidence="11" id="KW-1185">Reference proteome</keyword>
<dbReference type="PROSITE" id="PS50110">
    <property type="entry name" value="RESPONSE_REGULATORY"/>
    <property type="match status" value="1"/>
</dbReference>
<keyword evidence="5" id="KW-0804">Transcription</keyword>
<name>A0A511XDW2_9PROT</name>
<reference evidence="10 11" key="1">
    <citation type="submission" date="2019-07" db="EMBL/GenBank/DDBJ databases">
        <title>Whole genome shotgun sequence of Acetobacter nitrogenifigens NBRC 105050.</title>
        <authorList>
            <person name="Hosoyama A."/>
            <person name="Uohara A."/>
            <person name="Ohji S."/>
            <person name="Ichikawa N."/>
        </authorList>
    </citation>
    <scope>NUCLEOTIDE SEQUENCE [LARGE SCALE GENOMIC DNA]</scope>
    <source>
        <strain evidence="10 11">NBRC 105050</strain>
    </source>
</reference>
<dbReference type="Gene3D" id="3.40.50.2300">
    <property type="match status" value="1"/>
</dbReference>
<dbReference type="RefSeq" id="WP_026398673.1">
    <property type="nucleotide sequence ID" value="NZ_AUBI01000016.1"/>
</dbReference>
<dbReference type="Pfam" id="PF00072">
    <property type="entry name" value="Response_reg"/>
    <property type="match status" value="1"/>
</dbReference>
<keyword evidence="1 6" id="KW-0597">Phosphoprotein</keyword>
<evidence type="ECO:0000256" key="7">
    <source>
        <dbReference type="PROSITE-ProRule" id="PRU01091"/>
    </source>
</evidence>
<evidence type="ECO:0000259" key="8">
    <source>
        <dbReference type="PROSITE" id="PS50110"/>
    </source>
</evidence>
<dbReference type="InterPro" id="IPR001867">
    <property type="entry name" value="OmpR/PhoB-type_DNA-bd"/>
</dbReference>
<sequence length="222" mass="24519">MRVLLLEDDEALSDRIARALRAENFAVDVAADGEDGAHLGETETYDVAVLDIGLPTLDGVSVLQQWRAAQRRMPVLILTARDGWSDKVRGFKAGADDYLVKPFRIEELVMRLRALVRRAAGHSTSALSCGSLSFDAQTGHFEKDGIPVRLTALEWRVLSCLILRMEAVVERLDLLERVYEGDAEVDSNSLEVIIGRLRRKIGAEMIETLRGRGYRLTAGGAA</sequence>
<dbReference type="PANTHER" id="PTHR48111">
    <property type="entry name" value="REGULATOR OF RPOS"/>
    <property type="match status" value="1"/>
</dbReference>
<dbReference type="PANTHER" id="PTHR48111:SF37">
    <property type="entry name" value="RESPONSE REGULATOR PROTEIN CARR"/>
    <property type="match status" value="1"/>
</dbReference>
<dbReference type="InterPro" id="IPR001789">
    <property type="entry name" value="Sig_transdc_resp-reg_receiver"/>
</dbReference>
<evidence type="ECO:0000259" key="9">
    <source>
        <dbReference type="PROSITE" id="PS51755"/>
    </source>
</evidence>
<keyword evidence="3" id="KW-0805">Transcription regulation</keyword>
<evidence type="ECO:0000256" key="1">
    <source>
        <dbReference type="ARBA" id="ARBA00022553"/>
    </source>
</evidence>
<evidence type="ECO:0000313" key="10">
    <source>
        <dbReference type="EMBL" id="GEN61137.1"/>
    </source>
</evidence>
<feature type="domain" description="Response regulatory" evidence="8">
    <location>
        <begin position="2"/>
        <end position="116"/>
    </location>
</feature>
<evidence type="ECO:0000256" key="5">
    <source>
        <dbReference type="ARBA" id="ARBA00023163"/>
    </source>
</evidence>
<dbReference type="Pfam" id="PF00486">
    <property type="entry name" value="Trans_reg_C"/>
    <property type="match status" value="1"/>
</dbReference>
<dbReference type="InterPro" id="IPR036388">
    <property type="entry name" value="WH-like_DNA-bd_sf"/>
</dbReference>
<evidence type="ECO:0000256" key="2">
    <source>
        <dbReference type="ARBA" id="ARBA00023012"/>
    </source>
</evidence>
<dbReference type="SMART" id="SM00862">
    <property type="entry name" value="Trans_reg_C"/>
    <property type="match status" value="1"/>
</dbReference>
<evidence type="ECO:0000256" key="4">
    <source>
        <dbReference type="ARBA" id="ARBA00023125"/>
    </source>
</evidence>
<dbReference type="GO" id="GO:0005829">
    <property type="term" value="C:cytosol"/>
    <property type="evidence" value="ECO:0007669"/>
    <property type="project" value="TreeGrafter"/>
</dbReference>
<dbReference type="InterPro" id="IPR011006">
    <property type="entry name" value="CheY-like_superfamily"/>
</dbReference>
<dbReference type="InterPro" id="IPR016032">
    <property type="entry name" value="Sig_transdc_resp-reg_C-effctor"/>
</dbReference>
<protein>
    <submittedName>
        <fullName evidence="10">DNA-binding response regulator</fullName>
    </submittedName>
</protein>
<organism evidence="10 11">
    <name type="scientific">Acetobacter nitrogenifigens DSM 23921 = NBRC 105050</name>
    <dbReference type="NCBI Taxonomy" id="1120919"/>
    <lineage>
        <taxon>Bacteria</taxon>
        <taxon>Pseudomonadati</taxon>
        <taxon>Pseudomonadota</taxon>
        <taxon>Alphaproteobacteria</taxon>
        <taxon>Acetobacterales</taxon>
        <taxon>Acetobacteraceae</taxon>
        <taxon>Acetobacter</taxon>
    </lineage>
</organism>
<feature type="domain" description="OmpR/PhoB-type" evidence="9">
    <location>
        <begin position="124"/>
        <end position="218"/>
    </location>
</feature>
<feature type="DNA-binding region" description="OmpR/PhoB-type" evidence="7">
    <location>
        <begin position="124"/>
        <end position="218"/>
    </location>
</feature>
<evidence type="ECO:0000313" key="11">
    <source>
        <dbReference type="Proteomes" id="UP000321635"/>
    </source>
</evidence>
<dbReference type="FunFam" id="3.40.50.2300:FF:000002">
    <property type="entry name" value="DNA-binding response regulator PhoP"/>
    <property type="match status" value="1"/>
</dbReference>
<dbReference type="STRING" id="1120919.GCA_000429165_03134"/>
<dbReference type="Proteomes" id="UP000321635">
    <property type="component" value="Unassembled WGS sequence"/>
</dbReference>
<dbReference type="Gene3D" id="1.10.10.10">
    <property type="entry name" value="Winged helix-like DNA-binding domain superfamily/Winged helix DNA-binding domain"/>
    <property type="match status" value="1"/>
</dbReference>
<dbReference type="AlphaFoldDB" id="A0A511XDW2"/>
<dbReference type="OrthoDB" id="9802426at2"/>
<dbReference type="GO" id="GO:0032993">
    <property type="term" value="C:protein-DNA complex"/>
    <property type="evidence" value="ECO:0007669"/>
    <property type="project" value="TreeGrafter"/>
</dbReference>
<accession>A0A511XDW2</accession>
<proteinExistence type="predicted"/>
<dbReference type="EMBL" id="BJYF01000028">
    <property type="protein sequence ID" value="GEN61137.1"/>
    <property type="molecule type" value="Genomic_DNA"/>
</dbReference>
<dbReference type="InterPro" id="IPR039420">
    <property type="entry name" value="WalR-like"/>
</dbReference>
<keyword evidence="4 7" id="KW-0238">DNA-binding</keyword>
<evidence type="ECO:0000256" key="3">
    <source>
        <dbReference type="ARBA" id="ARBA00023015"/>
    </source>
</evidence>
<feature type="modified residue" description="4-aspartylphosphate" evidence="6">
    <location>
        <position position="51"/>
    </location>
</feature>
<dbReference type="SUPFAM" id="SSF52172">
    <property type="entry name" value="CheY-like"/>
    <property type="match status" value="1"/>
</dbReference>
<dbReference type="SUPFAM" id="SSF46894">
    <property type="entry name" value="C-terminal effector domain of the bipartite response regulators"/>
    <property type="match status" value="1"/>
</dbReference>
<comment type="caution">
    <text evidence="10">The sequence shown here is derived from an EMBL/GenBank/DDBJ whole genome shotgun (WGS) entry which is preliminary data.</text>
</comment>
<gene>
    <name evidence="10" type="ORF">ANI02nite_30210</name>
</gene>
<dbReference type="CDD" id="cd00383">
    <property type="entry name" value="trans_reg_C"/>
    <property type="match status" value="1"/>
</dbReference>
<keyword evidence="2" id="KW-0902">Two-component regulatory system</keyword>
<evidence type="ECO:0000256" key="6">
    <source>
        <dbReference type="PROSITE-ProRule" id="PRU00169"/>
    </source>
</evidence>
<dbReference type="SMART" id="SM00448">
    <property type="entry name" value="REC"/>
    <property type="match status" value="1"/>
</dbReference>
<dbReference type="GO" id="GO:0000976">
    <property type="term" value="F:transcription cis-regulatory region binding"/>
    <property type="evidence" value="ECO:0007669"/>
    <property type="project" value="TreeGrafter"/>
</dbReference>